<evidence type="ECO:0000259" key="12">
    <source>
        <dbReference type="Pfam" id="PF13733"/>
    </source>
</evidence>
<gene>
    <name evidence="14" type="primary">LOC113516234</name>
</gene>
<dbReference type="GeneID" id="113516234"/>
<dbReference type="Pfam" id="PF13733">
    <property type="entry name" value="Glyco_transf_7N"/>
    <property type="match status" value="1"/>
</dbReference>
<evidence type="ECO:0000313" key="14">
    <source>
        <dbReference type="RefSeq" id="XP_052751053.1"/>
    </source>
</evidence>
<dbReference type="InterPro" id="IPR003859">
    <property type="entry name" value="Galactosyl_T"/>
</dbReference>
<comment type="similarity">
    <text evidence="3">Belongs to the glycosyltransferase 7 family.</text>
</comment>
<feature type="domain" description="Galactosyltransferase C-terminal" evidence="11">
    <location>
        <begin position="201"/>
        <end position="257"/>
    </location>
</feature>
<evidence type="ECO:0000256" key="7">
    <source>
        <dbReference type="ARBA" id="ARBA00022968"/>
    </source>
</evidence>
<protein>
    <submittedName>
        <fullName evidence="14">Beta-1,4-N-acetylgalactosaminyltransferase bre-4-like</fullName>
    </submittedName>
</protein>
<evidence type="ECO:0000256" key="1">
    <source>
        <dbReference type="ARBA" id="ARBA00004606"/>
    </source>
</evidence>
<dbReference type="Pfam" id="PF02709">
    <property type="entry name" value="Glyco_transf_7C"/>
    <property type="match status" value="1"/>
</dbReference>
<keyword evidence="10" id="KW-0325">Glycoprotein</keyword>
<reference evidence="14" key="1">
    <citation type="submission" date="2025-08" db="UniProtKB">
        <authorList>
            <consortium name="RefSeq"/>
        </authorList>
    </citation>
    <scope>IDENTIFICATION</scope>
    <source>
        <tissue evidence="14">Whole larvae</tissue>
    </source>
</reference>
<dbReference type="RefSeq" id="XP_052751053.1">
    <property type="nucleotide sequence ID" value="XM_052895093.1"/>
</dbReference>
<keyword evidence="9" id="KW-0472">Membrane</keyword>
<keyword evidence="4" id="KW-0328">Glycosyltransferase</keyword>
<evidence type="ECO:0000313" key="13">
    <source>
        <dbReference type="Proteomes" id="UP001652740"/>
    </source>
</evidence>
<dbReference type="InterPro" id="IPR027995">
    <property type="entry name" value="Galactosyl_T_N"/>
</dbReference>
<dbReference type="PRINTS" id="PR02050">
    <property type="entry name" value="B14GALTRFASE"/>
</dbReference>
<proteinExistence type="inferred from homology"/>
<dbReference type="Gene3D" id="3.90.550.10">
    <property type="entry name" value="Spore Coat Polysaccharide Biosynthesis Protein SpsA, Chain A"/>
    <property type="match status" value="1"/>
</dbReference>
<dbReference type="Proteomes" id="UP001652740">
    <property type="component" value="Unplaced"/>
</dbReference>
<dbReference type="PANTHER" id="PTHR19300:SF57">
    <property type="entry name" value="BETA-1,4-N-ACETYLGALACTOSAMINYLTRANSFERASE"/>
    <property type="match status" value="1"/>
</dbReference>
<keyword evidence="5" id="KW-0808">Transferase</keyword>
<evidence type="ECO:0000256" key="10">
    <source>
        <dbReference type="ARBA" id="ARBA00023180"/>
    </source>
</evidence>
<dbReference type="InterPro" id="IPR027791">
    <property type="entry name" value="Galactosyl_T_C"/>
</dbReference>
<organism evidence="13 14">
    <name type="scientific">Galleria mellonella</name>
    <name type="common">Greater wax moth</name>
    <dbReference type="NCBI Taxonomy" id="7137"/>
    <lineage>
        <taxon>Eukaryota</taxon>
        <taxon>Metazoa</taxon>
        <taxon>Ecdysozoa</taxon>
        <taxon>Arthropoda</taxon>
        <taxon>Hexapoda</taxon>
        <taxon>Insecta</taxon>
        <taxon>Pterygota</taxon>
        <taxon>Neoptera</taxon>
        <taxon>Endopterygota</taxon>
        <taxon>Lepidoptera</taxon>
        <taxon>Glossata</taxon>
        <taxon>Ditrysia</taxon>
        <taxon>Pyraloidea</taxon>
        <taxon>Pyralidae</taxon>
        <taxon>Galleriinae</taxon>
        <taxon>Galleria</taxon>
    </lineage>
</organism>
<evidence type="ECO:0000256" key="6">
    <source>
        <dbReference type="ARBA" id="ARBA00022692"/>
    </source>
</evidence>
<evidence type="ECO:0000256" key="5">
    <source>
        <dbReference type="ARBA" id="ARBA00022679"/>
    </source>
</evidence>
<feature type="domain" description="Galactosyltransferase N-terminal" evidence="12">
    <location>
        <begin position="99"/>
        <end position="178"/>
    </location>
</feature>
<dbReference type="SUPFAM" id="SSF53448">
    <property type="entry name" value="Nucleotide-diphospho-sugar transferases"/>
    <property type="match status" value="1"/>
</dbReference>
<evidence type="ECO:0000256" key="4">
    <source>
        <dbReference type="ARBA" id="ARBA00022676"/>
    </source>
</evidence>
<keyword evidence="8" id="KW-1133">Transmembrane helix</keyword>
<dbReference type="InterPro" id="IPR029044">
    <property type="entry name" value="Nucleotide-diphossugar_trans"/>
</dbReference>
<keyword evidence="13" id="KW-1185">Reference proteome</keyword>
<evidence type="ECO:0000256" key="8">
    <source>
        <dbReference type="ARBA" id="ARBA00022989"/>
    </source>
</evidence>
<sequence length="258" mass="30441">MTTISRRNRVEIDLTAVLWKLLRDTKIIKEKHNKISDDIRTSRYMLEPVRVNKIPVCVLNKSQLAKTEMMTRVVISNINDLSIIKMTLIIYNYKKKIYCRHREANLEIFLYNIHPFLMKRKLEYRIFVIEQSGKGIFIKGRLYNAVFMEMQMFGTFHCVVFHDVDLLPTDSRILYSCPNFIRHICGKVIDAYTNVFINNLSFGGVTSMTVEQFKQANGFSNLYWGWGGEDYDMFWRMRYAGFPVVRYSNKIAKLSHAK</sequence>
<evidence type="ECO:0000259" key="11">
    <source>
        <dbReference type="Pfam" id="PF02709"/>
    </source>
</evidence>
<dbReference type="PANTHER" id="PTHR19300">
    <property type="entry name" value="BETA-1,4-GALACTOSYLTRANSFERASE"/>
    <property type="match status" value="1"/>
</dbReference>
<evidence type="ECO:0000256" key="9">
    <source>
        <dbReference type="ARBA" id="ARBA00023136"/>
    </source>
</evidence>
<comment type="pathway">
    <text evidence="2">Protein modification; protein glycosylation.</text>
</comment>
<keyword evidence="6" id="KW-0812">Transmembrane</keyword>
<accession>A0ABM3MI36</accession>
<evidence type="ECO:0000256" key="3">
    <source>
        <dbReference type="ARBA" id="ARBA00005735"/>
    </source>
</evidence>
<evidence type="ECO:0000256" key="2">
    <source>
        <dbReference type="ARBA" id="ARBA00004922"/>
    </source>
</evidence>
<keyword evidence="7" id="KW-0735">Signal-anchor</keyword>
<comment type="subcellular location">
    <subcellularLocation>
        <location evidence="1">Membrane</location>
        <topology evidence="1">Single-pass type II membrane protein</topology>
    </subcellularLocation>
</comment>
<name>A0ABM3MI36_GALME</name>